<gene>
    <name evidence="2" type="ORF">GTC17253_01230</name>
</gene>
<dbReference type="AlphaFoldDB" id="A0AB33IP29"/>
<sequence>MMRKLLFILISLNFLSLVPCVHATNSPSLCGIDSTKEERKVYELPPEVKEVEFRKKGELFIDRLTMLLRNKYQKQINTMQDYVIIDFWVNPKGLVDSVYLIKPKPCPFDSVIGYIKSYDFEGPLYEYYTTEIIKNSYLMRLRFRNNKNANELMFSFYCKDYRKEE</sequence>
<protein>
    <submittedName>
        <fullName evidence="2">Uncharacterized protein</fullName>
    </submittedName>
</protein>
<feature type="signal peptide" evidence="1">
    <location>
        <begin position="1"/>
        <end position="23"/>
    </location>
</feature>
<dbReference type="EMBL" id="AP035785">
    <property type="protein sequence ID" value="BFO70157.1"/>
    <property type="molecule type" value="Genomic_DNA"/>
</dbReference>
<reference evidence="2" key="1">
    <citation type="submission" date="2024-07" db="EMBL/GenBank/DDBJ databases">
        <title>Complete genome sequence of Prevotella sp. YM-2024 GTC17253.</title>
        <authorList>
            <person name="Hayashi M."/>
            <person name="Muto Y."/>
            <person name="Tanaka K."/>
            <person name="Niwa H."/>
        </authorList>
    </citation>
    <scope>NUCLEOTIDE SEQUENCE</scope>
    <source>
        <strain evidence="2">GTC17253</strain>
    </source>
</reference>
<evidence type="ECO:0000313" key="2">
    <source>
        <dbReference type="EMBL" id="BFO70157.1"/>
    </source>
</evidence>
<organism evidence="2">
    <name type="scientific">Prevotella sp. GTC17253</name>
    <dbReference type="NCBI Taxonomy" id="3236793"/>
    <lineage>
        <taxon>Bacteria</taxon>
        <taxon>Pseudomonadati</taxon>
        <taxon>Bacteroidota</taxon>
        <taxon>Bacteroidia</taxon>
        <taxon>Bacteroidales</taxon>
        <taxon>Prevotellaceae</taxon>
        <taxon>Prevotella</taxon>
    </lineage>
</organism>
<evidence type="ECO:0000256" key="1">
    <source>
        <dbReference type="SAM" id="SignalP"/>
    </source>
</evidence>
<accession>A0AB33IP29</accession>
<proteinExistence type="predicted"/>
<name>A0AB33IP29_9BACT</name>
<keyword evidence="1" id="KW-0732">Signal</keyword>
<feature type="chain" id="PRO_5044263448" evidence="1">
    <location>
        <begin position="24"/>
        <end position="165"/>
    </location>
</feature>